<name>A0A6M1SQ48_9HYPH</name>
<dbReference type="Proteomes" id="UP000474802">
    <property type="component" value="Unassembled WGS sequence"/>
</dbReference>
<sequence>MSPDKVKSTPAPLETGDGNQQDDNIDDLGRRDDGAQQDQPVESTNGKPAKDEQPKR</sequence>
<keyword evidence="3" id="KW-1185">Reference proteome</keyword>
<protein>
    <submittedName>
        <fullName evidence="2">Uncharacterized protein</fullName>
    </submittedName>
</protein>
<accession>A0A6M1SQ48</accession>
<dbReference type="AlphaFoldDB" id="A0A6M1SQ48"/>
<evidence type="ECO:0000256" key="1">
    <source>
        <dbReference type="SAM" id="MobiDB-lite"/>
    </source>
</evidence>
<reference evidence="2 3" key="1">
    <citation type="submission" date="2020-02" db="EMBL/GenBank/DDBJ databases">
        <authorList>
            <person name="Khan S.A."/>
            <person name="Jeon C.O."/>
            <person name="Chun B.H."/>
        </authorList>
    </citation>
    <scope>NUCLEOTIDE SEQUENCE [LARGE SCALE GENOMIC DNA]</scope>
    <source>
        <strain evidence="2 3">H239</strain>
    </source>
</reference>
<dbReference type="RefSeq" id="WP_164535511.1">
    <property type="nucleotide sequence ID" value="NZ_JAALFG010000005.1"/>
</dbReference>
<evidence type="ECO:0000313" key="2">
    <source>
        <dbReference type="EMBL" id="NGP19260.1"/>
    </source>
</evidence>
<gene>
    <name evidence="2" type="ORF">G5575_17920</name>
</gene>
<reference evidence="2 3" key="2">
    <citation type="submission" date="2020-03" db="EMBL/GenBank/DDBJ databases">
        <title>Devosia chinhatensis sp. nov., isolated from a hexachlorocyclohexane (HCH) dump site in India.</title>
        <authorList>
            <person name="Kumar M."/>
            <person name="Lal R."/>
        </authorList>
    </citation>
    <scope>NUCLEOTIDE SEQUENCE [LARGE SCALE GENOMIC DNA]</scope>
    <source>
        <strain evidence="2 3">H239</strain>
    </source>
</reference>
<organism evidence="2 3">
    <name type="scientific">Devosia aurantiaca</name>
    <dbReference type="NCBI Taxonomy" id="2714858"/>
    <lineage>
        <taxon>Bacteria</taxon>
        <taxon>Pseudomonadati</taxon>
        <taxon>Pseudomonadota</taxon>
        <taxon>Alphaproteobacteria</taxon>
        <taxon>Hyphomicrobiales</taxon>
        <taxon>Devosiaceae</taxon>
        <taxon>Devosia</taxon>
    </lineage>
</organism>
<feature type="region of interest" description="Disordered" evidence="1">
    <location>
        <begin position="1"/>
        <end position="56"/>
    </location>
</feature>
<comment type="caution">
    <text evidence="2">The sequence shown here is derived from an EMBL/GenBank/DDBJ whole genome shotgun (WGS) entry which is preliminary data.</text>
</comment>
<feature type="compositionally biased region" description="Polar residues" evidence="1">
    <location>
        <begin position="36"/>
        <end position="46"/>
    </location>
</feature>
<proteinExistence type="predicted"/>
<evidence type="ECO:0000313" key="3">
    <source>
        <dbReference type="Proteomes" id="UP000474802"/>
    </source>
</evidence>
<dbReference type="EMBL" id="JAALFG010000005">
    <property type="protein sequence ID" value="NGP19260.1"/>
    <property type="molecule type" value="Genomic_DNA"/>
</dbReference>